<dbReference type="Pfam" id="PF16363">
    <property type="entry name" value="GDP_Man_Dehyd"/>
    <property type="match status" value="1"/>
</dbReference>
<evidence type="ECO:0000313" key="9">
    <source>
        <dbReference type="EMBL" id="OBV41665.1"/>
    </source>
</evidence>
<dbReference type="SUPFAM" id="SSF51735">
    <property type="entry name" value="NAD(P)-binding Rossmann-fold domains"/>
    <property type="match status" value="1"/>
</dbReference>
<sequence length="359" mass="39977">MILVTGGAGFIGSNFVRDWLATNDEPVINLDKLTYAGNLSNLASLEHDGRHIFVRGDIGDTALVARLLAVHQPRAIVHFAAESHVDRSIHSPGAFITTNVNGTFSLLEAARAYWSGLEGDAREAFRFLHVSTDEVYGTLGPNDPPFTETTPYAPNSPYSASKAASDHLVRAYFHTYGMPVLTTNCSNNYGSFHFPEKLIPLIISNARAGKPLPIYGDGMQVRDWLYVGDHCAAIRRVLEAGRLGEVYNVGGWNEMANLEVVHTLCDILDTLAPKASGSYREQITYVQDRPGHDRRYAIDARKIERELGWKPAETFQTGIRKTVQWYLDNQAWVDEVQSGDYLKWVETNYAARDTEKDAL</sequence>
<feature type="domain" description="NAD(P)-binding" evidence="8">
    <location>
        <begin position="3"/>
        <end position="322"/>
    </location>
</feature>
<dbReference type="PANTHER" id="PTHR43000">
    <property type="entry name" value="DTDP-D-GLUCOSE 4,6-DEHYDRATASE-RELATED"/>
    <property type="match status" value="1"/>
</dbReference>
<dbReference type="CDD" id="cd05246">
    <property type="entry name" value="dTDP_GD_SDR_e"/>
    <property type="match status" value="1"/>
</dbReference>
<name>A0A1A7CA73_9BURK</name>
<dbReference type="GO" id="GO:0008460">
    <property type="term" value="F:dTDP-glucose 4,6-dehydratase activity"/>
    <property type="evidence" value="ECO:0007669"/>
    <property type="project" value="UniProtKB-EC"/>
</dbReference>
<protein>
    <recommendedName>
        <fullName evidence="4 7">dTDP-glucose 4,6-dehydratase</fullName>
        <ecNumber evidence="4 7">4.2.1.46</ecNumber>
    </recommendedName>
</protein>
<reference evidence="9 10" key="1">
    <citation type="submission" date="2016-04" db="EMBL/GenBank/DDBJ databases">
        <title>Draft genome sequence of Janthinobacterium psychrotolerans sp. nov., isolated from freshwater sediments in Denmark.</title>
        <authorList>
            <person name="Gong X."/>
            <person name="Skrivergaard S."/>
            <person name="Korsgaard B.S."/>
            <person name="Schreiber L."/>
            <person name="Marshall I.P."/>
            <person name="Finster K."/>
            <person name="Schramm A."/>
        </authorList>
    </citation>
    <scope>NUCLEOTIDE SEQUENCE [LARGE SCALE GENOMIC DNA]</scope>
    <source>
        <strain evidence="9 10">S3-2</strain>
    </source>
</reference>
<evidence type="ECO:0000256" key="1">
    <source>
        <dbReference type="ARBA" id="ARBA00001539"/>
    </source>
</evidence>
<comment type="catalytic activity">
    <reaction evidence="1 7">
        <text>dTDP-alpha-D-glucose = dTDP-4-dehydro-6-deoxy-alpha-D-glucose + H2O</text>
        <dbReference type="Rhea" id="RHEA:17221"/>
        <dbReference type="ChEBI" id="CHEBI:15377"/>
        <dbReference type="ChEBI" id="CHEBI:57477"/>
        <dbReference type="ChEBI" id="CHEBI:57649"/>
        <dbReference type="EC" id="4.2.1.46"/>
    </reaction>
</comment>
<comment type="similarity">
    <text evidence="3 7">Belongs to the NAD(P)-dependent epimerase/dehydratase family. dTDP-glucose dehydratase subfamily.</text>
</comment>
<dbReference type="AlphaFoldDB" id="A0A1A7CA73"/>
<evidence type="ECO:0000256" key="6">
    <source>
        <dbReference type="ARBA" id="ARBA00023239"/>
    </source>
</evidence>
<dbReference type="GO" id="GO:0009225">
    <property type="term" value="P:nucleotide-sugar metabolic process"/>
    <property type="evidence" value="ECO:0007669"/>
    <property type="project" value="InterPro"/>
</dbReference>
<dbReference type="EC" id="4.2.1.46" evidence="4 7"/>
<accession>A0A1A7CA73</accession>
<evidence type="ECO:0000256" key="5">
    <source>
        <dbReference type="ARBA" id="ARBA00023027"/>
    </source>
</evidence>
<evidence type="ECO:0000259" key="8">
    <source>
        <dbReference type="Pfam" id="PF16363"/>
    </source>
</evidence>
<dbReference type="STRING" id="1747903.ASR47_104112"/>
<dbReference type="PATRIC" id="fig|1747903.4.peg.5358"/>
<dbReference type="RefSeq" id="WP_065305797.1">
    <property type="nucleotide sequence ID" value="NZ_LOCQ01000022.1"/>
</dbReference>
<dbReference type="NCBIfam" id="TIGR01181">
    <property type="entry name" value="dTDP_gluc_dehyt"/>
    <property type="match status" value="1"/>
</dbReference>
<dbReference type="EMBL" id="LOCQ01000022">
    <property type="protein sequence ID" value="OBV41665.1"/>
    <property type="molecule type" value="Genomic_DNA"/>
</dbReference>
<keyword evidence="6 7" id="KW-0456">Lyase</keyword>
<organism evidence="9 10">
    <name type="scientific">Janthinobacterium psychrotolerans</name>
    <dbReference type="NCBI Taxonomy" id="1747903"/>
    <lineage>
        <taxon>Bacteria</taxon>
        <taxon>Pseudomonadati</taxon>
        <taxon>Pseudomonadota</taxon>
        <taxon>Betaproteobacteria</taxon>
        <taxon>Burkholderiales</taxon>
        <taxon>Oxalobacteraceae</taxon>
        <taxon>Janthinobacterium</taxon>
    </lineage>
</organism>
<dbReference type="Proteomes" id="UP000092713">
    <property type="component" value="Unassembled WGS sequence"/>
</dbReference>
<evidence type="ECO:0000256" key="7">
    <source>
        <dbReference type="RuleBase" id="RU004473"/>
    </source>
</evidence>
<keyword evidence="10" id="KW-1185">Reference proteome</keyword>
<evidence type="ECO:0000256" key="2">
    <source>
        <dbReference type="ARBA" id="ARBA00001911"/>
    </source>
</evidence>
<dbReference type="InterPro" id="IPR036291">
    <property type="entry name" value="NAD(P)-bd_dom_sf"/>
</dbReference>
<evidence type="ECO:0000256" key="4">
    <source>
        <dbReference type="ARBA" id="ARBA00011990"/>
    </source>
</evidence>
<proteinExistence type="inferred from homology"/>
<dbReference type="InterPro" id="IPR016040">
    <property type="entry name" value="NAD(P)-bd_dom"/>
</dbReference>
<evidence type="ECO:0000256" key="3">
    <source>
        <dbReference type="ARBA" id="ARBA00008178"/>
    </source>
</evidence>
<comment type="caution">
    <text evidence="9">The sequence shown here is derived from an EMBL/GenBank/DDBJ whole genome shotgun (WGS) entry which is preliminary data.</text>
</comment>
<comment type="cofactor">
    <cofactor evidence="2 7">
        <name>NAD(+)</name>
        <dbReference type="ChEBI" id="CHEBI:57540"/>
    </cofactor>
</comment>
<gene>
    <name evidence="9" type="ORF">ASR47_104112</name>
</gene>
<evidence type="ECO:0000313" key="10">
    <source>
        <dbReference type="Proteomes" id="UP000092713"/>
    </source>
</evidence>
<dbReference type="Gene3D" id="3.90.25.10">
    <property type="entry name" value="UDP-galactose 4-epimerase, domain 1"/>
    <property type="match status" value="1"/>
</dbReference>
<dbReference type="OrthoDB" id="9803010at2"/>
<dbReference type="InterPro" id="IPR005888">
    <property type="entry name" value="dTDP_Gluc_deHydtase"/>
</dbReference>
<dbReference type="Gene3D" id="3.40.50.720">
    <property type="entry name" value="NAD(P)-binding Rossmann-like Domain"/>
    <property type="match status" value="1"/>
</dbReference>
<keyword evidence="5" id="KW-0520">NAD</keyword>